<evidence type="ECO:0000313" key="3">
    <source>
        <dbReference type="Proteomes" id="UP000315711"/>
    </source>
</evidence>
<keyword evidence="3" id="KW-1185">Reference proteome</keyword>
<feature type="coiled-coil region" evidence="1">
    <location>
        <begin position="333"/>
        <end position="409"/>
    </location>
</feature>
<dbReference type="EMBL" id="VLKZ01000003">
    <property type="protein sequence ID" value="TWI58192.1"/>
    <property type="molecule type" value="Genomic_DNA"/>
</dbReference>
<comment type="caution">
    <text evidence="2">The sequence shown here is derived from an EMBL/GenBank/DDBJ whole genome shotgun (WGS) entry which is preliminary data.</text>
</comment>
<keyword evidence="1" id="KW-0175">Coiled coil</keyword>
<gene>
    <name evidence="2" type="ORF">IQ10_01526</name>
</gene>
<feature type="coiled-coil region" evidence="1">
    <location>
        <begin position="487"/>
        <end position="549"/>
    </location>
</feature>
<dbReference type="RefSeq" id="WP_242009781.1">
    <property type="nucleotide sequence ID" value="NZ_VLKZ01000003.1"/>
</dbReference>
<feature type="coiled-coil region" evidence="1">
    <location>
        <begin position="791"/>
        <end position="880"/>
    </location>
</feature>
<proteinExistence type="predicted"/>
<evidence type="ECO:0000256" key="1">
    <source>
        <dbReference type="SAM" id="Coils"/>
    </source>
</evidence>
<evidence type="ECO:0000313" key="2">
    <source>
        <dbReference type="EMBL" id="TWI58192.1"/>
    </source>
</evidence>
<name>A0A562QN60_9BACI</name>
<sequence>MPAISKIRLTNVVYEEGNKRYNDELFLFDGHNGAILLENGGGKTVLIQTALQAIIPHTNLAERQLRNTLLLENAPAHIAIEWIINEKPRRYVVTTVTLFMTKHGLDSLRYVYEYEANAPNGIDEIPFVRGTEMKRTADRGEMQDYYSHMRERSFLARTFQTIKEYRSFLEEQYHIIANEWESVVKINSSEGGVEAFFDDCKNTNQLFDRLLIPTVEQSIAGHDEKMFADMFEKQHTSFKQYKKLKETIEENKRIQQELETFVRAFEQLHQKKLAYKKTKQKAKGTWEETQLQKKKITDEQTVLFEKLEEWKQKDYEYAINSASYEIAVEKSTLDSLTKEYNQAFAKYAQLEEELKRNHLDYYSLKLAELKVEQKNFKDQLKHFEEEMDKLNQTEELEDLEEQLEEAKRALLGFFIGKIEEIEKEIQGVNFELNPIEEQLQRSQDRFISLQVKETEQEKNQSSMKSVLETRKKDMDQLEQQLLANPMQQRVQEEIVNWNNRYQFLDDEIIRLQQEEKQIEIEKSEAQKRKDALQEERVKRERERDSIEYQLDTNNKEQKNLIATLSAVRPQWAALENVYENESSIASRLVEAIERFEKERSHLLYLERIAHRFVDDYDKQNVFFSDSFVESQLKSWKNQVDLLLTGGEYIQSLDAADYLEKKSYPLWSLTLITTNKSKAMLQEKLNGVADRLQFPIHVMTTEEAAVAHKDESPHLWIAPLHWRKGMEAESFQHWKEDIAKTANETILSREQKEKEMKKWEHAQKAFDDFSVQFPYEKMTKLQEERSTIIRQIERLSLSIVKEDKQLEELQSKLTLLKDTVKKDQDEMKGLEWKVERGNLYLQYSREVEEAKKKEKQVKAELAELKKEVVNVKLQYDALFEQKAELDKRSGSLNTELSILKRDEQFIAVQPLTPLFSGEGKQMIREKIRNLEFKIRAIQVSYGEWNAKLENAKAGIERTSKAMDELRIEHGRLDEDMLFPSDGMQLLKDLWGKIEQSKKQVAAFNQEVEQKSFAKEKQEGKWESKVEQFQEKYPYDTIFEFTMALAEVKEELKSAALTLKESKSYLEQEKNRMGQELASIEGAERGLERFIEKHHFNAPDIKAISLNSEETRTFTYQRKPFVDAIIRELEQVKEALQSENEKVEREKQSFREFSQTISDMKMRKMAENGIEYKRTYEDLIDFKKNMLTSVERATNYANEYIRQKDTELQAFINQIHAHLKTLVEELKQIPKKTRVKVENDWKQIFTFAIPEWEEEDGKNRIRDYIEWILEQLESERFLNDQGIQDDGKVRKQIDMWLQSKQLLQMVMKNEGMKVNCRKVTNDNKVTTRSYSWEQSNVWSGGEKWSKNMTLFLGIQNYIAEKKQYIQPNMKRHRTVILDNPFGKASSDHVLSPVFFVAEQLGFQIIALTAHAEGKFLQDFFPVIYSCRLRESVDSSKKVMTKENGCTMPTSRTMNLNQWTDLERMSRWCCLSLSRDNMAVQLKYVKKRINCRVGS</sequence>
<protein>
    <recommendedName>
        <fullName evidence="4">Chromosome segregation ATPase</fullName>
    </recommendedName>
</protein>
<accession>A0A562QN60</accession>
<reference evidence="2 3" key="1">
    <citation type="journal article" date="2015" name="Stand. Genomic Sci.">
        <title>Genomic Encyclopedia of Bacterial and Archaeal Type Strains, Phase III: the genomes of soil and plant-associated and newly described type strains.</title>
        <authorList>
            <person name="Whitman W.B."/>
            <person name="Woyke T."/>
            <person name="Klenk H.P."/>
            <person name="Zhou Y."/>
            <person name="Lilburn T.G."/>
            <person name="Beck B.J."/>
            <person name="De Vos P."/>
            <person name="Vandamme P."/>
            <person name="Eisen J.A."/>
            <person name="Garrity G."/>
            <person name="Hugenholtz P."/>
            <person name="Kyrpides N.C."/>
        </authorList>
    </citation>
    <scope>NUCLEOTIDE SEQUENCE [LARGE SCALE GENOMIC DNA]</scope>
    <source>
        <strain evidence="2 3">CGMCC 1.10116</strain>
    </source>
</reference>
<feature type="coiled-coil region" evidence="1">
    <location>
        <begin position="244"/>
        <end position="271"/>
    </location>
</feature>
<feature type="coiled-coil region" evidence="1">
    <location>
        <begin position="1120"/>
        <end position="1151"/>
    </location>
</feature>
<organism evidence="2 3">
    <name type="scientific">Halalkalibacter nanhaiisediminis</name>
    <dbReference type="NCBI Taxonomy" id="688079"/>
    <lineage>
        <taxon>Bacteria</taxon>
        <taxon>Bacillati</taxon>
        <taxon>Bacillota</taxon>
        <taxon>Bacilli</taxon>
        <taxon>Bacillales</taxon>
        <taxon>Bacillaceae</taxon>
        <taxon>Halalkalibacter</taxon>
    </lineage>
</organism>
<dbReference type="Proteomes" id="UP000315711">
    <property type="component" value="Unassembled WGS sequence"/>
</dbReference>
<evidence type="ECO:0008006" key="4">
    <source>
        <dbReference type="Google" id="ProtNLM"/>
    </source>
</evidence>
<feature type="coiled-coil region" evidence="1">
    <location>
        <begin position="947"/>
        <end position="974"/>
    </location>
</feature>